<sequence length="385" mass="40954">MMNNNKQRTVLAVAAAWFVQPSYADTFSSTWTSNLIGPHSGSTIFEQSLHAQLKHQVYGHDRDLKEDEQTFIGPGVMECSNAVCTFEVDENLGCADPCHTKSAPGMYEYPFYTFSKVGDPYYADPSEEEPCYYRNATNINTWSPELAPIEEGCTARCTGCTFASPIVSVSGPSMIQCNDGRCTKYVHGETFECGSAIEAASDAYGSLATLPDGEHIPHEFHGFEGINGSFDIPATCNLECTGCTSHPIDSGTKTTPPTENSSTTSATTGTESTTSSTTETASTNTTSQPETTTATGTDFTSTESTSPTSTITSTTSAEPDNTTSTETTTATGTDFTSTTGTQITSSTGTEVTSPATGLSAKSRFDQTSDGNNYLRGGKWRGKAKR</sequence>
<keyword evidence="4" id="KW-1185">Reference proteome</keyword>
<proteinExistence type="predicted"/>
<evidence type="ECO:0000313" key="4">
    <source>
        <dbReference type="Proteomes" id="UP001224775"/>
    </source>
</evidence>
<feature type="signal peptide" evidence="2">
    <location>
        <begin position="1"/>
        <end position="24"/>
    </location>
</feature>
<feature type="compositionally biased region" description="Low complexity" evidence="1">
    <location>
        <begin position="254"/>
        <end position="349"/>
    </location>
</feature>
<dbReference type="Proteomes" id="UP001224775">
    <property type="component" value="Unassembled WGS sequence"/>
</dbReference>
<keyword evidence="2" id="KW-0732">Signal</keyword>
<dbReference type="EMBL" id="JATAAI010000018">
    <property type="protein sequence ID" value="KAK1739233.1"/>
    <property type="molecule type" value="Genomic_DNA"/>
</dbReference>
<evidence type="ECO:0000256" key="1">
    <source>
        <dbReference type="SAM" id="MobiDB-lite"/>
    </source>
</evidence>
<evidence type="ECO:0000313" key="3">
    <source>
        <dbReference type="EMBL" id="KAK1739233.1"/>
    </source>
</evidence>
<gene>
    <name evidence="3" type="ORF">QTG54_009776</name>
</gene>
<protein>
    <submittedName>
        <fullName evidence="3">Uncharacterized protein</fullName>
    </submittedName>
</protein>
<dbReference type="AlphaFoldDB" id="A0AAD8Y4X0"/>
<feature type="chain" id="PRO_5042215207" evidence="2">
    <location>
        <begin position="25"/>
        <end position="385"/>
    </location>
</feature>
<accession>A0AAD8Y4X0</accession>
<feature type="region of interest" description="Disordered" evidence="1">
    <location>
        <begin position="247"/>
        <end position="385"/>
    </location>
</feature>
<comment type="caution">
    <text evidence="3">The sequence shown here is derived from an EMBL/GenBank/DDBJ whole genome shotgun (WGS) entry which is preliminary data.</text>
</comment>
<evidence type="ECO:0000256" key="2">
    <source>
        <dbReference type="SAM" id="SignalP"/>
    </source>
</evidence>
<organism evidence="3 4">
    <name type="scientific">Skeletonema marinoi</name>
    <dbReference type="NCBI Taxonomy" id="267567"/>
    <lineage>
        <taxon>Eukaryota</taxon>
        <taxon>Sar</taxon>
        <taxon>Stramenopiles</taxon>
        <taxon>Ochrophyta</taxon>
        <taxon>Bacillariophyta</taxon>
        <taxon>Coscinodiscophyceae</taxon>
        <taxon>Thalassiosirophycidae</taxon>
        <taxon>Thalassiosirales</taxon>
        <taxon>Skeletonemataceae</taxon>
        <taxon>Skeletonema</taxon>
        <taxon>Skeletonema marinoi-dohrnii complex</taxon>
    </lineage>
</organism>
<reference evidence="3" key="1">
    <citation type="submission" date="2023-06" db="EMBL/GenBank/DDBJ databases">
        <title>Survivors Of The Sea: Transcriptome response of Skeletonema marinoi to long-term dormancy.</title>
        <authorList>
            <person name="Pinder M.I.M."/>
            <person name="Kourtchenko O."/>
            <person name="Robertson E.K."/>
            <person name="Larsson T."/>
            <person name="Maumus F."/>
            <person name="Osuna-Cruz C.M."/>
            <person name="Vancaester E."/>
            <person name="Stenow R."/>
            <person name="Vandepoele K."/>
            <person name="Ploug H."/>
            <person name="Bruchert V."/>
            <person name="Godhe A."/>
            <person name="Topel M."/>
        </authorList>
    </citation>
    <scope>NUCLEOTIDE SEQUENCE</scope>
    <source>
        <strain evidence="3">R05AC</strain>
    </source>
</reference>
<name>A0AAD8Y4X0_9STRA</name>